<dbReference type="EMBL" id="LAZR01059656">
    <property type="protein sequence ID" value="KKK67353.1"/>
    <property type="molecule type" value="Genomic_DNA"/>
</dbReference>
<dbReference type="InterPro" id="IPR027417">
    <property type="entry name" value="P-loop_NTPase"/>
</dbReference>
<name>A0A0F8XEU1_9ZZZZ</name>
<evidence type="ECO:0000256" key="2">
    <source>
        <dbReference type="ARBA" id="ARBA00022448"/>
    </source>
</evidence>
<evidence type="ECO:0008006" key="6">
    <source>
        <dbReference type="Google" id="ProtNLM"/>
    </source>
</evidence>
<dbReference type="AlphaFoldDB" id="A0A0F8XEU1"/>
<comment type="similarity">
    <text evidence="1">Belongs to the ABC transporter superfamily.</text>
</comment>
<dbReference type="GO" id="GO:0005524">
    <property type="term" value="F:ATP binding"/>
    <property type="evidence" value="ECO:0007669"/>
    <property type="project" value="UniProtKB-KW"/>
</dbReference>
<keyword evidence="4" id="KW-0067">ATP-binding</keyword>
<keyword evidence="3" id="KW-0547">Nucleotide-binding</keyword>
<accession>A0A0F8XEU1</accession>
<sequence length="121" mass="13813">LKEVQAKGVTIFMSSHFLPEIEKVCERVGIVKDGNLVGIEEVRELAAKHVRILNVTFETKPDLSKYKIPEIIEVKHLIGNDYEMKIVGRVDPIIKALSKDKIKDLSFTHASLEEVFLEYYS</sequence>
<evidence type="ECO:0000256" key="1">
    <source>
        <dbReference type="ARBA" id="ARBA00005417"/>
    </source>
</evidence>
<feature type="non-terminal residue" evidence="5">
    <location>
        <position position="1"/>
    </location>
</feature>
<dbReference type="InterPro" id="IPR050763">
    <property type="entry name" value="ABC_transporter_ATP-binding"/>
</dbReference>
<evidence type="ECO:0000256" key="3">
    <source>
        <dbReference type="ARBA" id="ARBA00022741"/>
    </source>
</evidence>
<keyword evidence="2" id="KW-0813">Transport</keyword>
<protein>
    <recommendedName>
        <fullName evidence="6">DUF4162 domain-containing protein</fullName>
    </recommendedName>
</protein>
<dbReference type="SUPFAM" id="SSF52540">
    <property type="entry name" value="P-loop containing nucleoside triphosphate hydrolases"/>
    <property type="match status" value="1"/>
</dbReference>
<proteinExistence type="inferred from homology"/>
<gene>
    <name evidence="5" type="ORF">LCGC14_2954910</name>
</gene>
<evidence type="ECO:0000313" key="5">
    <source>
        <dbReference type="EMBL" id="KKK67353.1"/>
    </source>
</evidence>
<dbReference type="Gene3D" id="3.40.50.300">
    <property type="entry name" value="P-loop containing nucleotide triphosphate hydrolases"/>
    <property type="match status" value="1"/>
</dbReference>
<organism evidence="5">
    <name type="scientific">marine sediment metagenome</name>
    <dbReference type="NCBI Taxonomy" id="412755"/>
    <lineage>
        <taxon>unclassified sequences</taxon>
        <taxon>metagenomes</taxon>
        <taxon>ecological metagenomes</taxon>
    </lineage>
</organism>
<dbReference type="PANTHER" id="PTHR42711">
    <property type="entry name" value="ABC TRANSPORTER ATP-BINDING PROTEIN"/>
    <property type="match status" value="1"/>
</dbReference>
<evidence type="ECO:0000256" key="4">
    <source>
        <dbReference type="ARBA" id="ARBA00022840"/>
    </source>
</evidence>
<reference evidence="5" key="1">
    <citation type="journal article" date="2015" name="Nature">
        <title>Complex archaea that bridge the gap between prokaryotes and eukaryotes.</title>
        <authorList>
            <person name="Spang A."/>
            <person name="Saw J.H."/>
            <person name="Jorgensen S.L."/>
            <person name="Zaremba-Niedzwiedzka K."/>
            <person name="Martijn J."/>
            <person name="Lind A.E."/>
            <person name="van Eijk R."/>
            <person name="Schleper C."/>
            <person name="Guy L."/>
            <person name="Ettema T.J."/>
        </authorList>
    </citation>
    <scope>NUCLEOTIDE SEQUENCE</scope>
</reference>
<dbReference type="PANTHER" id="PTHR42711:SF5">
    <property type="entry name" value="ABC TRANSPORTER ATP-BINDING PROTEIN NATA"/>
    <property type="match status" value="1"/>
</dbReference>
<comment type="caution">
    <text evidence="5">The sequence shown here is derived from an EMBL/GenBank/DDBJ whole genome shotgun (WGS) entry which is preliminary data.</text>
</comment>